<protein>
    <recommendedName>
        <fullName evidence="1">LSDAT prokaryote domain-containing protein</fullName>
    </recommendedName>
</protein>
<evidence type="ECO:0000313" key="2">
    <source>
        <dbReference type="EMBL" id="NER28035.1"/>
    </source>
</evidence>
<dbReference type="PANTHER" id="PTHR13800:SF12">
    <property type="entry name" value="TRANSIENT RECEPTOR POTENTIAL CATION CHANNEL SUBFAMILY M MEMBER-LIKE 2"/>
    <property type="match status" value="1"/>
</dbReference>
<dbReference type="GO" id="GO:0099604">
    <property type="term" value="F:ligand-gated calcium channel activity"/>
    <property type="evidence" value="ECO:0007669"/>
    <property type="project" value="TreeGrafter"/>
</dbReference>
<name>A0A6B3NAU5_9CYAN</name>
<dbReference type="EMBL" id="JAAHFQ010000162">
    <property type="protein sequence ID" value="NER28035.1"/>
    <property type="molecule type" value="Genomic_DNA"/>
</dbReference>
<dbReference type="AlphaFoldDB" id="A0A6B3NAU5"/>
<gene>
    <name evidence="2" type="ORF">F6J89_10465</name>
</gene>
<dbReference type="PANTHER" id="PTHR13800">
    <property type="entry name" value="TRANSIENT RECEPTOR POTENTIAL CATION CHANNEL, SUBFAMILY M, MEMBER 6"/>
    <property type="match status" value="1"/>
</dbReference>
<proteinExistence type="predicted"/>
<accession>A0A6B3NAU5</accession>
<dbReference type="InterPro" id="IPR050927">
    <property type="entry name" value="TRPM"/>
</dbReference>
<dbReference type="Pfam" id="PF18171">
    <property type="entry name" value="LSDAT_prok"/>
    <property type="match status" value="1"/>
</dbReference>
<dbReference type="GO" id="GO:0005886">
    <property type="term" value="C:plasma membrane"/>
    <property type="evidence" value="ECO:0007669"/>
    <property type="project" value="TreeGrafter"/>
</dbReference>
<evidence type="ECO:0000259" key="1">
    <source>
        <dbReference type="Pfam" id="PF18171"/>
    </source>
</evidence>
<feature type="domain" description="LSDAT prokaryote" evidence="1">
    <location>
        <begin position="39"/>
        <end position="232"/>
    </location>
</feature>
<dbReference type="SUPFAM" id="SSF102405">
    <property type="entry name" value="MCP/YpsA-like"/>
    <property type="match status" value="1"/>
</dbReference>
<organism evidence="2">
    <name type="scientific">Symploca sp. SIO1C4</name>
    <dbReference type="NCBI Taxonomy" id="2607765"/>
    <lineage>
        <taxon>Bacteria</taxon>
        <taxon>Bacillati</taxon>
        <taxon>Cyanobacteriota</taxon>
        <taxon>Cyanophyceae</taxon>
        <taxon>Coleofasciculales</taxon>
        <taxon>Coleofasciculaceae</taxon>
        <taxon>Symploca</taxon>
    </lineage>
</organism>
<dbReference type="InterPro" id="IPR041482">
    <property type="entry name" value="LSDAT_prok"/>
</dbReference>
<sequence length="255" mass="27314">MKKLLKLTFKNQKTALALQINESVDLSTVLDQMELQCTHPVIVVVGGASLMSDESLARLRLLFVEVIAPLAQQLGAFVVDGGTDAGVMRMMGQARAEIGGTFPLIGIAPVDKIALPGCPHSPVADTLLEPNHTHFVLIPGDSWGDESPWLSRVATALAKGAPSVTILVNGGEIALLDVSENVKAGRQVVVLAGSGRLADEITRAVRYPEQKARECISQLLQKGHLTLFDLSERLTHLSKILNQKLTGRGCDDART</sequence>
<reference evidence="2" key="1">
    <citation type="submission" date="2019-11" db="EMBL/GenBank/DDBJ databases">
        <title>Genomic insights into an expanded diversity of filamentous marine cyanobacteria reveals the extraordinary biosynthetic potential of Moorea and Okeania.</title>
        <authorList>
            <person name="Ferreira Leao T."/>
            <person name="Wang M."/>
            <person name="Moss N."/>
            <person name="Da Silva R."/>
            <person name="Sanders J."/>
            <person name="Nurk S."/>
            <person name="Gurevich A."/>
            <person name="Humphrey G."/>
            <person name="Reher R."/>
            <person name="Zhu Q."/>
            <person name="Belda-Ferre P."/>
            <person name="Glukhov E."/>
            <person name="Rex R."/>
            <person name="Dorrestein P.C."/>
            <person name="Knight R."/>
            <person name="Pevzner P."/>
            <person name="Gerwick W.H."/>
            <person name="Gerwick L."/>
        </authorList>
    </citation>
    <scope>NUCLEOTIDE SEQUENCE</scope>
    <source>
        <strain evidence="2">SIO1C4</strain>
    </source>
</reference>
<comment type="caution">
    <text evidence="2">The sequence shown here is derived from an EMBL/GenBank/DDBJ whole genome shotgun (WGS) entry which is preliminary data.</text>
</comment>